<feature type="region of interest" description="Disordered" evidence="1">
    <location>
        <begin position="392"/>
        <end position="435"/>
    </location>
</feature>
<organism evidence="2 3">
    <name type="scientific">Sphingomonas faeni</name>
    <dbReference type="NCBI Taxonomy" id="185950"/>
    <lineage>
        <taxon>Bacteria</taxon>
        <taxon>Pseudomonadati</taxon>
        <taxon>Pseudomonadota</taxon>
        <taxon>Alphaproteobacteria</taxon>
        <taxon>Sphingomonadales</taxon>
        <taxon>Sphingomonadaceae</taxon>
        <taxon>Sphingomonas</taxon>
    </lineage>
</organism>
<dbReference type="RefSeq" id="WP_107955257.1">
    <property type="nucleotide sequence ID" value="NZ_QAYE01000008.1"/>
</dbReference>
<dbReference type="Pfam" id="PF04860">
    <property type="entry name" value="Phage_portal"/>
    <property type="match status" value="1"/>
</dbReference>
<gene>
    <name evidence="2" type="ORF">C8J25_108173</name>
</gene>
<feature type="compositionally biased region" description="Basic and acidic residues" evidence="1">
    <location>
        <begin position="13"/>
        <end position="23"/>
    </location>
</feature>
<evidence type="ECO:0000313" key="3">
    <source>
        <dbReference type="Proteomes" id="UP000244013"/>
    </source>
</evidence>
<dbReference type="Gene3D" id="1.20.1270.210">
    <property type="match status" value="1"/>
</dbReference>
<evidence type="ECO:0000256" key="1">
    <source>
        <dbReference type="SAM" id="MobiDB-lite"/>
    </source>
</evidence>
<dbReference type="Proteomes" id="UP000244013">
    <property type="component" value="Unassembled WGS sequence"/>
</dbReference>
<proteinExistence type="predicted"/>
<dbReference type="Gene3D" id="3.40.140.120">
    <property type="match status" value="1"/>
</dbReference>
<dbReference type="Gene3D" id="3.30.1120.70">
    <property type="match status" value="1"/>
</dbReference>
<dbReference type="EMBL" id="QAYE01000008">
    <property type="protein sequence ID" value="PTW45081.1"/>
    <property type="molecule type" value="Genomic_DNA"/>
</dbReference>
<feature type="compositionally biased region" description="Basic and acidic residues" evidence="1">
    <location>
        <begin position="392"/>
        <end position="407"/>
    </location>
</feature>
<dbReference type="OrthoDB" id="7592047at2"/>
<dbReference type="GeneID" id="91007079"/>
<feature type="region of interest" description="Disordered" evidence="1">
    <location>
        <begin position="1"/>
        <end position="28"/>
    </location>
</feature>
<accession>A0A2T5U0P7</accession>
<reference evidence="2 3" key="1">
    <citation type="submission" date="2018-04" db="EMBL/GenBank/DDBJ databases">
        <title>Genomic Encyclopedia of Type Strains, Phase III (KMG-III): the genomes of soil and plant-associated and newly described type strains.</title>
        <authorList>
            <person name="Whitman W."/>
        </authorList>
    </citation>
    <scope>NUCLEOTIDE SEQUENCE [LARGE SCALE GENOMIC DNA]</scope>
    <source>
        <strain evidence="2 3">MA-olki</strain>
    </source>
</reference>
<sequence>MSISGYQLSPRAAEAEARRRGTTSDDSAAVTVQASADGLNDTSGFTFFNLLGGTRGGSIGEQAALSSPAVLRALEVLTGLFAMAPLIYYREEDGGKVRVEDAPPAMMLRTRTNDVQNAFLFKELMLGDLIMTGKFAGYIHRDGLYRASKLTRVNPHGVSPVSSWDKADGLEVFYDTHLPDGTFERLTRNDLWFIPGFSRDGLVGIDRLKLLQDTLQAAAATSAFAARFWENNAQPSTILTSKAKMEPGDKTKLKTDWQSRFSGPKNAGAVAVLDQEMDAKFLAHDNAKSQYVEVRGFYVVEIARAFGVPPHIVFELSRATFSNIEQQSLELILYSMMGHFERVAAAATHQFAEPGHFFEFLPDALLKGDIKSRYEAYSIAIDKGVLNPDEVRSLENRNKRPGGEKYRVGSGSQIEGEQQPAPAPSPAPEKDEDPA</sequence>
<name>A0A2T5U0P7_9SPHN</name>
<comment type="caution">
    <text evidence="2">The sequence shown here is derived from an EMBL/GenBank/DDBJ whole genome shotgun (WGS) entry which is preliminary data.</text>
</comment>
<evidence type="ECO:0000313" key="2">
    <source>
        <dbReference type="EMBL" id="PTW45081.1"/>
    </source>
</evidence>
<dbReference type="InterPro" id="IPR006427">
    <property type="entry name" value="Portal_HK97"/>
</dbReference>
<protein>
    <submittedName>
        <fullName evidence="2">HK97 family phage portal protein</fullName>
    </submittedName>
</protein>
<dbReference type="InterPro" id="IPR006944">
    <property type="entry name" value="Phage/GTA_portal"/>
</dbReference>
<dbReference type="NCBIfam" id="TIGR01537">
    <property type="entry name" value="portal_HK97"/>
    <property type="match status" value="1"/>
</dbReference>
<dbReference type="AlphaFoldDB" id="A0A2T5U0P7"/>